<evidence type="ECO:0000256" key="1">
    <source>
        <dbReference type="SAM" id="MobiDB-lite"/>
    </source>
</evidence>
<name>A0A385UCE1_9CAUD</name>
<gene>
    <name evidence="2" type="primary">60</name>
    <name evidence="2" type="ORF">SEA_GANCHO_60</name>
</gene>
<accession>A0A385UCE1</accession>
<evidence type="ECO:0000313" key="3">
    <source>
        <dbReference type="Proteomes" id="UP000273282"/>
    </source>
</evidence>
<sequence>MSNIAYRSLIAEGDHWLELARDTFSGGGDYNIAAAAAAIATAYYGRANIEKPEPIADLLTAAAQSRAAATPAADTDLEQAVRRHPAGNRRVAVNDPIAPEGTTP</sequence>
<dbReference type="EMBL" id="MH727549">
    <property type="protein sequence ID" value="AYB69402.1"/>
    <property type="molecule type" value="Genomic_DNA"/>
</dbReference>
<evidence type="ECO:0000313" key="2">
    <source>
        <dbReference type="EMBL" id="AYB69402.1"/>
    </source>
</evidence>
<reference evidence="2 3" key="1">
    <citation type="submission" date="2018-08" db="EMBL/GenBank/DDBJ databases">
        <authorList>
            <person name="Ponder J.K."/>
            <person name="Bai Y."/>
            <person name="Zhang J."/>
            <person name="Jiang H."/>
            <person name="Camp R.W."/>
            <person name="Howard K.A."/>
            <person name="Garcia M.A."/>
            <person name="Hibshamn G.N."/>
            <person name="Valenteen J.P."/>
            <person name="Fillman C.L."/>
            <person name="Guild N.A."/>
            <person name="Molloy S.D."/>
            <person name="Garlena R.A."/>
            <person name="Russell D.A."/>
            <person name="Pope W.H."/>
            <person name="Jacobs-Sera D."/>
            <person name="Hatfull G.F."/>
        </authorList>
    </citation>
    <scope>NUCLEOTIDE SEQUENCE [LARGE SCALE GENOMIC DNA]</scope>
</reference>
<feature type="region of interest" description="Disordered" evidence="1">
    <location>
        <begin position="82"/>
        <end position="104"/>
    </location>
</feature>
<dbReference type="Proteomes" id="UP000273282">
    <property type="component" value="Segment"/>
</dbReference>
<protein>
    <submittedName>
        <fullName evidence="2">Uncharacterized protein</fullName>
    </submittedName>
</protein>
<proteinExistence type="predicted"/>
<organism evidence="2 3">
    <name type="scientific">Mycobacterium phage Gancho</name>
    <dbReference type="NCBI Taxonomy" id="2301613"/>
    <lineage>
        <taxon>Viruses</taxon>
        <taxon>Duplodnaviria</taxon>
        <taxon>Heunggongvirae</taxon>
        <taxon>Uroviricota</taxon>
        <taxon>Caudoviricetes</taxon>
        <taxon>Gilesvirus</taxon>
        <taxon>Gilesvirus giles</taxon>
    </lineage>
</organism>